<evidence type="ECO:0000256" key="1">
    <source>
        <dbReference type="SAM" id="MobiDB-lite"/>
    </source>
</evidence>
<evidence type="ECO:0000313" key="3">
    <source>
        <dbReference type="EMBL" id="TGK45560.1"/>
    </source>
</evidence>
<feature type="region of interest" description="Disordered" evidence="1">
    <location>
        <begin position="1"/>
        <end position="123"/>
    </location>
</feature>
<feature type="compositionally biased region" description="Basic and acidic residues" evidence="1">
    <location>
        <begin position="66"/>
        <end position="101"/>
    </location>
</feature>
<protein>
    <submittedName>
        <fullName evidence="3">M23 family metallopeptidase</fullName>
    </submittedName>
</protein>
<organism evidence="3 4">
    <name type="scientific">Leptospira bouyouniensis</name>
    <dbReference type="NCBI Taxonomy" id="2484911"/>
    <lineage>
        <taxon>Bacteria</taxon>
        <taxon>Pseudomonadati</taxon>
        <taxon>Spirochaetota</taxon>
        <taxon>Spirochaetia</taxon>
        <taxon>Leptospirales</taxon>
        <taxon>Leptospiraceae</taxon>
        <taxon>Leptospira</taxon>
    </lineage>
</organism>
<feature type="compositionally biased region" description="Basic and acidic residues" evidence="1">
    <location>
        <begin position="45"/>
        <end position="59"/>
    </location>
</feature>
<dbReference type="Pfam" id="PF01551">
    <property type="entry name" value="Peptidase_M23"/>
    <property type="match status" value="1"/>
</dbReference>
<dbReference type="PANTHER" id="PTHR21666">
    <property type="entry name" value="PEPTIDASE-RELATED"/>
    <property type="match status" value="1"/>
</dbReference>
<dbReference type="RefSeq" id="WP_135755027.1">
    <property type="nucleotide sequence ID" value="NZ_RQFD01000020.1"/>
</dbReference>
<dbReference type="InterPro" id="IPR016047">
    <property type="entry name" value="M23ase_b-sheet_dom"/>
</dbReference>
<feature type="compositionally biased region" description="Basic and acidic residues" evidence="1">
    <location>
        <begin position="146"/>
        <end position="156"/>
    </location>
</feature>
<dbReference type="Gene3D" id="2.70.70.10">
    <property type="entry name" value="Glucose Permease (Domain IIA)"/>
    <property type="match status" value="1"/>
</dbReference>
<comment type="caution">
    <text evidence="3">The sequence shown here is derived from an EMBL/GenBank/DDBJ whole genome shotgun (WGS) entry which is preliminary data.</text>
</comment>
<feature type="compositionally biased region" description="Polar residues" evidence="1">
    <location>
        <begin position="435"/>
        <end position="448"/>
    </location>
</feature>
<dbReference type="CDD" id="cd12797">
    <property type="entry name" value="M23_peptidase"/>
    <property type="match status" value="1"/>
</dbReference>
<feature type="domain" description="M23ase beta-sheet core" evidence="2">
    <location>
        <begin position="372"/>
        <end position="472"/>
    </location>
</feature>
<dbReference type="InterPro" id="IPR011055">
    <property type="entry name" value="Dup_hybrid_motif"/>
</dbReference>
<accession>A0ABY2L2L0</accession>
<proteinExistence type="predicted"/>
<dbReference type="Proteomes" id="UP000297617">
    <property type="component" value="Unassembled WGS sequence"/>
</dbReference>
<feature type="compositionally biased region" description="Polar residues" evidence="1">
    <location>
        <begin position="1"/>
        <end position="30"/>
    </location>
</feature>
<feature type="region of interest" description="Disordered" evidence="1">
    <location>
        <begin position="435"/>
        <end position="458"/>
    </location>
</feature>
<sequence>MNSDYIQDGISSDLASDTAQSPNDANQTEIDNAFENGEDPILLADNRDTEDKIPQEIKDLMPGYYDPEKDPDNKRPSKGEVETQKPAENNSPKETKTERQVVEATGDSKFSKPSKGEWLGTGDYSDAKRKILDAYYGEGPNGSGKKALEEAMKDPKLSPSEKTNLKKWFDAETKSGNFKARKELYNAGETLPPSKAETALIKAGEYYQKNKDDIQQNWANDKKPEFRDAMNELASITFNKGDKAGEKFLKEKLEDPNFDPFLKAKLYDVYYNFIQPAGKYSDKDTLTGLKREYPMRERNNTTNPARPLTISEHIWGTFDDPSISLPSPPETNGYFADTSEYGRLPGMGIEGAVVTDTPEIHSGRNNTAYWAYDIVVPHGTSYTAVAPGTAHIGDEGDIGFGKYVRVDHKHGISTYYGHNSNIKIKEGQEIDSNTEIANAGNTGNTKSQNRPKEAPHYGGTHIHFEIKYNGIRVPSEGFDWKKFQEMGQTYLDNEYLPKYGPDSDYYKQYLK</sequence>
<dbReference type="PANTHER" id="PTHR21666:SF270">
    <property type="entry name" value="MUREIN HYDROLASE ACTIVATOR ENVC"/>
    <property type="match status" value="1"/>
</dbReference>
<keyword evidence="4" id="KW-1185">Reference proteome</keyword>
<evidence type="ECO:0000259" key="2">
    <source>
        <dbReference type="Pfam" id="PF01551"/>
    </source>
</evidence>
<gene>
    <name evidence="3" type="ORF">EHQ10_18775</name>
</gene>
<reference evidence="4" key="1">
    <citation type="journal article" date="2019" name="PLoS Negl. Trop. Dis.">
        <title>Revisiting the worldwide diversity of Leptospira species in the environment.</title>
        <authorList>
            <person name="Vincent A.T."/>
            <person name="Schiettekatte O."/>
            <person name="Bourhy P."/>
            <person name="Veyrier F.J."/>
            <person name="Picardeau M."/>
        </authorList>
    </citation>
    <scope>NUCLEOTIDE SEQUENCE [LARGE SCALE GENOMIC DNA]</scope>
    <source>
        <strain evidence="4">201800295</strain>
    </source>
</reference>
<dbReference type="EMBL" id="RQFD01000020">
    <property type="protein sequence ID" value="TGK45560.1"/>
    <property type="molecule type" value="Genomic_DNA"/>
</dbReference>
<dbReference type="InterPro" id="IPR050570">
    <property type="entry name" value="Cell_wall_metabolism_enzyme"/>
</dbReference>
<evidence type="ECO:0000313" key="4">
    <source>
        <dbReference type="Proteomes" id="UP000297617"/>
    </source>
</evidence>
<name>A0ABY2L2L0_9LEPT</name>
<dbReference type="SUPFAM" id="SSF51261">
    <property type="entry name" value="Duplicated hybrid motif"/>
    <property type="match status" value="1"/>
</dbReference>
<feature type="region of interest" description="Disordered" evidence="1">
    <location>
        <begin position="138"/>
        <end position="163"/>
    </location>
</feature>